<name>A0A7Y0X501_VIBPH</name>
<feature type="non-terminal residue" evidence="1">
    <location>
        <position position="1"/>
    </location>
</feature>
<evidence type="ECO:0000313" key="2">
    <source>
        <dbReference type="Proteomes" id="UP000555836"/>
    </source>
</evidence>
<proteinExistence type="predicted"/>
<dbReference type="EMBL" id="JABCLD010000892">
    <property type="protein sequence ID" value="NMU25233.1"/>
    <property type="molecule type" value="Genomic_DNA"/>
</dbReference>
<evidence type="ECO:0000313" key="1">
    <source>
        <dbReference type="EMBL" id="NMU25233.1"/>
    </source>
</evidence>
<dbReference type="AlphaFoldDB" id="A0A7Y0X501"/>
<protein>
    <submittedName>
        <fullName evidence="1">Uncharacterized protein</fullName>
    </submittedName>
</protein>
<organism evidence="1 2">
    <name type="scientific">Vibrio parahaemolyticus</name>
    <dbReference type="NCBI Taxonomy" id="670"/>
    <lineage>
        <taxon>Bacteria</taxon>
        <taxon>Pseudomonadati</taxon>
        <taxon>Pseudomonadota</taxon>
        <taxon>Gammaproteobacteria</taxon>
        <taxon>Vibrionales</taxon>
        <taxon>Vibrionaceae</taxon>
        <taxon>Vibrio</taxon>
    </lineage>
</organism>
<gene>
    <name evidence="1" type="ORF">HKB21_06330</name>
</gene>
<reference evidence="1 2" key="1">
    <citation type="submission" date="2020-04" db="EMBL/GenBank/DDBJ databases">
        <title>Whole-genome sequencing of Vibrio spp. from China reveals different genetic environments of blaCTX-M-14 among diverse lineages.</title>
        <authorList>
            <person name="Zheng Z."/>
            <person name="Ye L."/>
            <person name="Chen S."/>
        </authorList>
    </citation>
    <scope>NUCLEOTIDE SEQUENCE [LARGE SCALE GENOMIC DNA]</scope>
    <source>
        <strain evidence="1 2">Vb0574</strain>
    </source>
</reference>
<dbReference type="Proteomes" id="UP000555836">
    <property type="component" value="Unassembled WGS sequence"/>
</dbReference>
<accession>A0A7Y0X501</accession>
<sequence>SRTSYYGDGDRETTYYWKNKNLEWEAGTTFTITGISSTSVLIDDIVEIVDSGNDGTTGEPLPDKIIGKGFSVLSLNQEVQLSGA</sequence>
<comment type="caution">
    <text evidence="1">The sequence shown here is derived from an EMBL/GenBank/DDBJ whole genome shotgun (WGS) entry which is preliminary data.</text>
</comment>
<feature type="non-terminal residue" evidence="1">
    <location>
        <position position="84"/>
    </location>
</feature>